<protein>
    <submittedName>
        <fullName evidence="2">Uncharacterized protein</fullName>
    </submittedName>
</protein>
<dbReference type="GeneID" id="39419813"/>
<keyword evidence="1" id="KW-0472">Membrane</keyword>
<keyword evidence="3" id="KW-1185">Reference proteome</keyword>
<evidence type="ECO:0000256" key="1">
    <source>
        <dbReference type="SAM" id="Phobius"/>
    </source>
</evidence>
<organism evidence="2 3">
    <name type="scientific">Candidatus Nitrosocosmicus franklandianus</name>
    <dbReference type="NCBI Taxonomy" id="1798806"/>
    <lineage>
        <taxon>Archaea</taxon>
        <taxon>Nitrososphaerota</taxon>
        <taxon>Nitrososphaeria</taxon>
        <taxon>Nitrososphaerales</taxon>
        <taxon>Nitrososphaeraceae</taxon>
        <taxon>Candidatus Nitrosocosmicus</taxon>
    </lineage>
</organism>
<reference evidence="2 3" key="1">
    <citation type="submission" date="2019-02" db="EMBL/GenBank/DDBJ databases">
        <authorList>
            <person name="Lehtovirta-Morley E L."/>
        </authorList>
    </citation>
    <scope>NUCLEOTIDE SEQUENCE [LARGE SCALE GENOMIC DNA]</scope>
    <source>
        <strain evidence="2">NFRAN1</strain>
    </source>
</reference>
<sequence length="59" mass="6601">MKLLNKIDIQVLLFMWCFGAALSAIALLIPIYFIFVVVGSVGWITVGLSTFLIFSHIKK</sequence>
<feature type="transmembrane region" description="Helical" evidence="1">
    <location>
        <begin position="12"/>
        <end position="35"/>
    </location>
</feature>
<feature type="transmembrane region" description="Helical" evidence="1">
    <location>
        <begin position="41"/>
        <end position="57"/>
    </location>
</feature>
<keyword evidence="1" id="KW-1133">Transmembrane helix</keyword>
<keyword evidence="1" id="KW-0812">Transmembrane</keyword>
<dbReference type="RefSeq" id="WP_134482672.1">
    <property type="nucleotide sequence ID" value="NZ_LR216287.1"/>
</dbReference>
<dbReference type="KEGG" id="nfn:NFRAN_0245"/>
<dbReference type="EMBL" id="LR216287">
    <property type="protein sequence ID" value="VFJ12566.1"/>
    <property type="molecule type" value="Genomic_DNA"/>
</dbReference>
<proteinExistence type="predicted"/>
<gene>
    <name evidence="2" type="ORF">NFRAN_0245</name>
</gene>
<name>A0A484I477_9ARCH</name>
<accession>A0A484I477</accession>
<evidence type="ECO:0000313" key="3">
    <source>
        <dbReference type="Proteomes" id="UP000294299"/>
    </source>
</evidence>
<dbReference type="Proteomes" id="UP000294299">
    <property type="component" value="Chromosome NFRAN"/>
</dbReference>
<evidence type="ECO:0000313" key="2">
    <source>
        <dbReference type="EMBL" id="VFJ12566.1"/>
    </source>
</evidence>
<dbReference type="AlphaFoldDB" id="A0A484I477"/>